<gene>
    <name evidence="2" type="ORF">ADUPG1_000468</name>
</gene>
<reference evidence="2" key="1">
    <citation type="submission" date="2022-03" db="EMBL/GenBank/DDBJ databases">
        <title>Draft genome sequence of Aduncisulcus paluster, a free-living microaerophilic Fornicata.</title>
        <authorList>
            <person name="Yuyama I."/>
            <person name="Kume K."/>
            <person name="Tamura T."/>
            <person name="Inagaki Y."/>
            <person name="Hashimoto T."/>
        </authorList>
    </citation>
    <scope>NUCLEOTIDE SEQUENCE</scope>
    <source>
        <strain evidence="2">NY0171</strain>
    </source>
</reference>
<proteinExistence type="predicted"/>
<evidence type="ECO:0000313" key="3">
    <source>
        <dbReference type="Proteomes" id="UP001057375"/>
    </source>
</evidence>
<protein>
    <submittedName>
        <fullName evidence="2">Kinesin-like protein like protein</fullName>
    </submittedName>
</protein>
<comment type="caution">
    <text evidence="2">The sequence shown here is derived from an EMBL/GenBank/DDBJ whole genome shotgun (WGS) entry which is preliminary data.</text>
</comment>
<evidence type="ECO:0000313" key="2">
    <source>
        <dbReference type="EMBL" id="GKT28154.1"/>
    </source>
</evidence>
<evidence type="ECO:0000256" key="1">
    <source>
        <dbReference type="SAM" id="MobiDB-lite"/>
    </source>
</evidence>
<feature type="compositionally biased region" description="Polar residues" evidence="1">
    <location>
        <begin position="41"/>
        <end position="52"/>
    </location>
</feature>
<name>A0ABQ5K6F0_9EUKA</name>
<organism evidence="2 3">
    <name type="scientific">Aduncisulcus paluster</name>
    <dbReference type="NCBI Taxonomy" id="2918883"/>
    <lineage>
        <taxon>Eukaryota</taxon>
        <taxon>Metamonada</taxon>
        <taxon>Carpediemonas-like organisms</taxon>
        <taxon>Aduncisulcus</taxon>
    </lineage>
</organism>
<feature type="non-terminal residue" evidence="2">
    <location>
        <position position="1"/>
    </location>
</feature>
<dbReference type="EMBL" id="BQXS01000164">
    <property type="protein sequence ID" value="GKT28154.1"/>
    <property type="molecule type" value="Genomic_DNA"/>
</dbReference>
<accession>A0ABQ5K6F0</accession>
<dbReference type="Proteomes" id="UP001057375">
    <property type="component" value="Unassembled WGS sequence"/>
</dbReference>
<sequence>SSRLSLPSSSHVQGAVARSPRSRPGSDASPHHGSPTLPTRMLSSPSGPSNMSMKEKDSFQRMKRICDGVEHEWDRLLGELESFDVKESDLVEIPPMHKGGVRSIGIRVIHEGREMVRTLVSVLDGYDVLGISKCIDRGLREVLRSKKGLAELMGGASKKEKEMLTHFSLRIQWIRNRLKMVGSEVAKL</sequence>
<feature type="compositionally biased region" description="Low complexity" evidence="1">
    <location>
        <begin position="1"/>
        <end position="10"/>
    </location>
</feature>
<feature type="region of interest" description="Disordered" evidence="1">
    <location>
        <begin position="1"/>
        <end position="59"/>
    </location>
</feature>
<keyword evidence="3" id="KW-1185">Reference proteome</keyword>